<gene>
    <name evidence="10" type="ORF">M5D96_008951</name>
</gene>
<keyword evidence="5 8" id="KW-0472">Membrane</keyword>
<feature type="repeat" description="RCC1" evidence="6">
    <location>
        <begin position="163"/>
        <end position="238"/>
    </location>
</feature>
<comment type="subcellular location">
    <subcellularLocation>
        <location evidence="1">Membrane</location>
    </subcellularLocation>
</comment>
<feature type="transmembrane region" description="Helical" evidence="8">
    <location>
        <begin position="479"/>
        <end position="498"/>
    </location>
</feature>
<comment type="caution">
    <text evidence="10">The sequence shown here is derived from an EMBL/GenBank/DDBJ whole genome shotgun (WGS) entry which is preliminary data.</text>
</comment>
<feature type="transmembrane region" description="Helical" evidence="8">
    <location>
        <begin position="608"/>
        <end position="630"/>
    </location>
</feature>
<organism evidence="10 11">
    <name type="scientific">Drosophila gunungcola</name>
    <name type="common">fruit fly</name>
    <dbReference type="NCBI Taxonomy" id="103775"/>
    <lineage>
        <taxon>Eukaryota</taxon>
        <taxon>Metazoa</taxon>
        <taxon>Ecdysozoa</taxon>
        <taxon>Arthropoda</taxon>
        <taxon>Hexapoda</taxon>
        <taxon>Insecta</taxon>
        <taxon>Pterygota</taxon>
        <taxon>Neoptera</taxon>
        <taxon>Endopterygota</taxon>
        <taxon>Diptera</taxon>
        <taxon>Brachycera</taxon>
        <taxon>Muscomorpha</taxon>
        <taxon>Ephydroidea</taxon>
        <taxon>Drosophilidae</taxon>
        <taxon>Drosophila</taxon>
        <taxon>Sophophora</taxon>
    </lineage>
</organism>
<evidence type="ECO:0000259" key="9">
    <source>
        <dbReference type="PROSITE" id="PS50262"/>
    </source>
</evidence>
<dbReference type="InterPro" id="IPR009091">
    <property type="entry name" value="RCC1/BLIP-II"/>
</dbReference>
<evidence type="ECO:0000256" key="8">
    <source>
        <dbReference type="SAM" id="Phobius"/>
    </source>
</evidence>
<feature type="compositionally biased region" description="Low complexity" evidence="7">
    <location>
        <begin position="651"/>
        <end position="663"/>
    </location>
</feature>
<feature type="compositionally biased region" description="Gly residues" evidence="7">
    <location>
        <begin position="1"/>
        <end position="10"/>
    </location>
</feature>
<dbReference type="Gene3D" id="1.20.1070.10">
    <property type="entry name" value="Rhodopsin 7-helix transmembrane proteins"/>
    <property type="match status" value="1"/>
</dbReference>
<comment type="similarity">
    <text evidence="2">Belongs to the G-protein coupled receptor 1 family.</text>
</comment>
<feature type="transmembrane region" description="Helical" evidence="8">
    <location>
        <begin position="558"/>
        <end position="579"/>
    </location>
</feature>
<keyword evidence="4 8" id="KW-1133">Transmembrane helix</keyword>
<dbReference type="PROSITE" id="PS50262">
    <property type="entry name" value="G_PROTEIN_RECEP_F1_2"/>
    <property type="match status" value="1"/>
</dbReference>
<dbReference type="PANTHER" id="PTHR46207:SF1">
    <property type="entry name" value="PROTEIN RCC2"/>
    <property type="match status" value="1"/>
</dbReference>
<feature type="non-terminal residue" evidence="10">
    <location>
        <position position="876"/>
    </location>
</feature>
<dbReference type="InterPro" id="IPR028641">
    <property type="entry name" value="RCC2"/>
</dbReference>
<dbReference type="PROSITE" id="PS50012">
    <property type="entry name" value="RCC1_3"/>
    <property type="match status" value="3"/>
</dbReference>
<feature type="transmembrane region" description="Helical" evidence="8">
    <location>
        <begin position="449"/>
        <end position="467"/>
    </location>
</feature>
<dbReference type="Pfam" id="PF00001">
    <property type="entry name" value="7tm_1"/>
    <property type="match status" value="1"/>
</dbReference>
<protein>
    <recommendedName>
        <fullName evidence="9">G-protein coupled receptors family 1 profile domain-containing protein</fullName>
    </recommendedName>
</protein>
<feature type="domain" description="G-protein coupled receptors family 1 profile" evidence="9">
    <location>
        <begin position="459"/>
        <end position="804"/>
    </location>
</feature>
<dbReference type="CDD" id="cd00637">
    <property type="entry name" value="7tm_classA_rhodopsin-like"/>
    <property type="match status" value="1"/>
</dbReference>
<evidence type="ECO:0000256" key="6">
    <source>
        <dbReference type="PROSITE-ProRule" id="PRU00235"/>
    </source>
</evidence>
<dbReference type="InterPro" id="IPR000408">
    <property type="entry name" value="Reg_chr_condens"/>
</dbReference>
<feature type="repeat" description="RCC1" evidence="6">
    <location>
        <begin position="239"/>
        <end position="292"/>
    </location>
</feature>
<dbReference type="InterPro" id="IPR017452">
    <property type="entry name" value="GPCR_Rhodpsn_7TM"/>
</dbReference>
<evidence type="ECO:0000256" key="5">
    <source>
        <dbReference type="ARBA" id="ARBA00023136"/>
    </source>
</evidence>
<dbReference type="Proteomes" id="UP001059596">
    <property type="component" value="Unassembled WGS sequence"/>
</dbReference>
<feature type="repeat" description="RCC1" evidence="6">
    <location>
        <begin position="102"/>
        <end position="154"/>
    </location>
</feature>
<evidence type="ECO:0000256" key="3">
    <source>
        <dbReference type="ARBA" id="ARBA00022692"/>
    </source>
</evidence>
<keyword evidence="3 8" id="KW-0812">Transmembrane</keyword>
<dbReference type="GO" id="GO:0031267">
    <property type="term" value="F:small GTPase binding"/>
    <property type="evidence" value="ECO:0007669"/>
    <property type="project" value="TreeGrafter"/>
</dbReference>
<dbReference type="Pfam" id="PF00415">
    <property type="entry name" value="RCC1"/>
    <property type="match status" value="3"/>
</dbReference>
<evidence type="ECO:0000256" key="7">
    <source>
        <dbReference type="SAM" id="MobiDB-lite"/>
    </source>
</evidence>
<sequence>RRRKAGGNGAGPNKRRPKKKESDYEDEFSDESNEDGVHQQAAAANQMEVLIPHDDLDPPSKLPEDLLATLEKTPGQMLLAGMYRYVASGPSAAHTIVVNMDRKALGFGRNPSGQLGLSQDIKLAEKPTLIPALEQLNVVQAAVGRHHTLFLTDTGTVYACGENNLHTFGLPEYGQLGHNTDAKYFVNANKLSFHFETSPKKVVLYIEKSKEGHVTPVDGVQIVDFACGNNHTVAIDSKKRVYSWGFGGFGRLGHAEPKDEMVPRLMKFFDTQGRGGRSVYCGSTFSLINKKTGEANMYPKPVQDLSGWNITDIGCANTSIMISADDTLIAWGASPTFGELGIGEFQKSSTVPKEVPKLDNMKIPQSTDQADSRSNRVGDGFCRGIEIMNRDNLQQWWENSYRRHHQEPSHGLDSAELLFSLQEPNQLRSDQVAYDQDFDYGNFSLENPYGLVVFGGVVGNSTLVLTLCSASSVRLRNPLLLAVCVADLLVTGISAPVTLLNLAMSRRTRSLPLVLCKVIHYIQVMPVAASTISFFMLSLDRYATVKHPRLAQLRQRRYLHVSLALLSWLASAAISTPFLSTMGKGGVASTTPSPISISCTSDLGANAMFMSFILFHTIAVFVLPGVGVLLNHYGTHMVIVTGCPNAQQAACGGATTGDDTSNGNGTGTGGGPMAVSPGDIQLHTLHPRQPGSIGSALEPGSYRSSNPISPREIRAHSQRQRINRSGKGPATPGIPLPQTSTLRSRRHLANMLIASAVIFIACWAPHVFCIFYKSLGSKQHCSQTSVYFSLLLGYFYSAISPVIYWALNHNSLRQSPCAPIIRLRSMQNFLRSRFRTHTAPPPPSSTNEAALGAFNPKLIKLTPKQYRAQASSHYLY</sequence>
<keyword evidence="11" id="KW-1185">Reference proteome</keyword>
<dbReference type="AlphaFoldDB" id="A0A9P9YJT2"/>
<feature type="transmembrane region" description="Helical" evidence="8">
    <location>
        <begin position="786"/>
        <end position="807"/>
    </location>
</feature>
<feature type="transmembrane region" description="Helical" evidence="8">
    <location>
        <begin position="518"/>
        <end position="537"/>
    </location>
</feature>
<feature type="region of interest" description="Disordered" evidence="7">
    <location>
        <begin position="651"/>
        <end position="709"/>
    </location>
</feature>
<evidence type="ECO:0000313" key="11">
    <source>
        <dbReference type="Proteomes" id="UP001059596"/>
    </source>
</evidence>
<feature type="region of interest" description="Disordered" evidence="7">
    <location>
        <begin position="1"/>
        <end position="41"/>
    </location>
</feature>
<name>A0A9P9YJT2_9MUSC</name>
<dbReference type="InterPro" id="IPR000276">
    <property type="entry name" value="GPCR_Rhodpsn"/>
</dbReference>
<accession>A0A9P9YJT2</accession>
<dbReference type="GO" id="GO:0016020">
    <property type="term" value="C:membrane"/>
    <property type="evidence" value="ECO:0007669"/>
    <property type="project" value="UniProtKB-SubCell"/>
</dbReference>
<dbReference type="EMBL" id="JAMKOV010000008">
    <property type="protein sequence ID" value="KAI8038262.1"/>
    <property type="molecule type" value="Genomic_DNA"/>
</dbReference>
<evidence type="ECO:0000313" key="10">
    <source>
        <dbReference type="EMBL" id="KAI8038262.1"/>
    </source>
</evidence>
<dbReference type="Gene3D" id="2.130.10.30">
    <property type="entry name" value="Regulator of chromosome condensation 1/beta-lactamase-inhibitor protein II"/>
    <property type="match status" value="1"/>
</dbReference>
<reference evidence="10" key="1">
    <citation type="journal article" date="2023" name="Genome Biol. Evol.">
        <title>Long-read-based Genome Assembly of Drosophila gunungcola Reveals Fewer Chemosensory Genes in Flower-breeding Species.</title>
        <authorList>
            <person name="Negi A."/>
            <person name="Liao B.Y."/>
            <person name="Yeh S.D."/>
        </authorList>
    </citation>
    <scope>NUCLEOTIDE SEQUENCE</scope>
    <source>
        <strain evidence="10">Sukarami</strain>
    </source>
</reference>
<evidence type="ECO:0000256" key="1">
    <source>
        <dbReference type="ARBA" id="ARBA00004370"/>
    </source>
</evidence>
<proteinExistence type="inferred from homology"/>
<dbReference type="PRINTS" id="PR00237">
    <property type="entry name" value="GPCRRHODOPSN"/>
</dbReference>
<dbReference type="SUPFAM" id="SSF81321">
    <property type="entry name" value="Family A G protein-coupled receptor-like"/>
    <property type="match status" value="1"/>
</dbReference>
<dbReference type="PROSITE" id="PS00626">
    <property type="entry name" value="RCC1_2"/>
    <property type="match status" value="1"/>
</dbReference>
<dbReference type="PANTHER" id="PTHR46207">
    <property type="entry name" value="PROTEIN RCC2"/>
    <property type="match status" value="1"/>
</dbReference>
<evidence type="ECO:0000256" key="4">
    <source>
        <dbReference type="ARBA" id="ARBA00022989"/>
    </source>
</evidence>
<feature type="compositionally biased region" description="Acidic residues" evidence="7">
    <location>
        <begin position="23"/>
        <end position="34"/>
    </location>
</feature>
<evidence type="ECO:0000256" key="2">
    <source>
        <dbReference type="ARBA" id="ARBA00010663"/>
    </source>
</evidence>
<feature type="transmembrane region" description="Helical" evidence="8">
    <location>
        <begin position="752"/>
        <end position="774"/>
    </location>
</feature>
<dbReference type="SUPFAM" id="SSF50985">
    <property type="entry name" value="RCC1/BLIP-II"/>
    <property type="match status" value="1"/>
</dbReference>
<dbReference type="GO" id="GO:0004930">
    <property type="term" value="F:G protein-coupled receptor activity"/>
    <property type="evidence" value="ECO:0007669"/>
    <property type="project" value="InterPro"/>
</dbReference>